<dbReference type="OrthoDB" id="3167351at2759"/>
<evidence type="ECO:0000313" key="1">
    <source>
        <dbReference type="EMBL" id="CAE6465870.1"/>
    </source>
</evidence>
<dbReference type="EMBL" id="CAJMWV010002562">
    <property type="protein sequence ID" value="CAE6465870.1"/>
    <property type="molecule type" value="Genomic_DNA"/>
</dbReference>
<accession>A0A8H3BVK6</accession>
<protein>
    <submittedName>
        <fullName evidence="1">Uncharacterized protein</fullName>
    </submittedName>
</protein>
<dbReference type="AlphaFoldDB" id="A0A8H3BVK6"/>
<proteinExistence type="predicted"/>
<sequence length="158" mass="17659">MSAGPLFLTVHERPNGDIGLALPNQNGDVYVLCGSTKPGPKGSRCTQDIVRCKDDTVLASVAWVNPKKDMIKIEKATYANKTEDSGCWMRLDDAWKSAAPAKGDCTEEFTGSDHRPYEWRLEMRNLRKVISGDHAKTVNRRLTYPLIPPLVMEALRSR</sequence>
<evidence type="ECO:0000313" key="2">
    <source>
        <dbReference type="Proteomes" id="UP000663831"/>
    </source>
</evidence>
<gene>
    <name evidence="1" type="ORF">RDB_LOCUS80732</name>
</gene>
<organism evidence="1 2">
    <name type="scientific">Rhizoctonia solani</name>
    <dbReference type="NCBI Taxonomy" id="456999"/>
    <lineage>
        <taxon>Eukaryota</taxon>
        <taxon>Fungi</taxon>
        <taxon>Dikarya</taxon>
        <taxon>Basidiomycota</taxon>
        <taxon>Agaricomycotina</taxon>
        <taxon>Agaricomycetes</taxon>
        <taxon>Cantharellales</taxon>
        <taxon>Ceratobasidiaceae</taxon>
        <taxon>Rhizoctonia</taxon>
    </lineage>
</organism>
<name>A0A8H3BVK6_9AGAM</name>
<dbReference type="Proteomes" id="UP000663831">
    <property type="component" value="Unassembled WGS sequence"/>
</dbReference>
<reference evidence="1" key="1">
    <citation type="submission" date="2021-01" db="EMBL/GenBank/DDBJ databases">
        <authorList>
            <person name="Kaushik A."/>
        </authorList>
    </citation>
    <scope>NUCLEOTIDE SEQUENCE</scope>
    <source>
        <strain evidence="1">AG3-1AP</strain>
    </source>
</reference>
<comment type="caution">
    <text evidence="1">The sequence shown here is derived from an EMBL/GenBank/DDBJ whole genome shotgun (WGS) entry which is preliminary data.</text>
</comment>